<dbReference type="GO" id="GO:0003723">
    <property type="term" value="F:RNA binding"/>
    <property type="evidence" value="ECO:0007669"/>
    <property type="project" value="InterPro"/>
</dbReference>
<dbReference type="InterPro" id="IPR041532">
    <property type="entry name" value="RlmI-like_PUA"/>
</dbReference>
<keyword evidence="3" id="KW-0949">S-adenosyl-L-methionine</keyword>
<sequence>MVTMEVKKGREGPVLGFHPWVFSRAFKEIPEGPAGEPVRLVDHEGGFLASGYFNSYSQIAVRIWGYA</sequence>
<gene>
    <name evidence="5" type="ORF">LCGC14_1473500</name>
</gene>
<dbReference type="Gene3D" id="2.30.130.10">
    <property type="entry name" value="PUA domain"/>
    <property type="match status" value="1"/>
</dbReference>
<feature type="domain" description="RlmI-like PUA" evidence="4">
    <location>
        <begin position="5"/>
        <end position="63"/>
    </location>
</feature>
<dbReference type="AlphaFoldDB" id="A0A0F9JXL4"/>
<name>A0A0F9JXL4_9ZZZZ</name>
<evidence type="ECO:0000259" key="4">
    <source>
        <dbReference type="Pfam" id="PF17785"/>
    </source>
</evidence>
<organism evidence="5">
    <name type="scientific">marine sediment metagenome</name>
    <dbReference type="NCBI Taxonomy" id="412755"/>
    <lineage>
        <taxon>unclassified sequences</taxon>
        <taxon>metagenomes</taxon>
        <taxon>ecological metagenomes</taxon>
    </lineage>
</organism>
<reference evidence="5" key="1">
    <citation type="journal article" date="2015" name="Nature">
        <title>Complex archaea that bridge the gap between prokaryotes and eukaryotes.</title>
        <authorList>
            <person name="Spang A."/>
            <person name="Saw J.H."/>
            <person name="Jorgensen S.L."/>
            <person name="Zaremba-Niedzwiedzka K."/>
            <person name="Martijn J."/>
            <person name="Lind A.E."/>
            <person name="van Eijk R."/>
            <person name="Schleper C."/>
            <person name="Guy L."/>
            <person name="Ettema T.J."/>
        </authorList>
    </citation>
    <scope>NUCLEOTIDE SEQUENCE</scope>
</reference>
<dbReference type="CDD" id="cd21153">
    <property type="entry name" value="PUA_RlmI"/>
    <property type="match status" value="1"/>
</dbReference>
<dbReference type="InterPro" id="IPR015947">
    <property type="entry name" value="PUA-like_sf"/>
</dbReference>
<evidence type="ECO:0000256" key="3">
    <source>
        <dbReference type="ARBA" id="ARBA00022691"/>
    </source>
</evidence>
<evidence type="ECO:0000256" key="2">
    <source>
        <dbReference type="ARBA" id="ARBA00022679"/>
    </source>
</evidence>
<keyword evidence="2" id="KW-0808">Transferase</keyword>
<keyword evidence="1" id="KW-0489">Methyltransferase</keyword>
<evidence type="ECO:0000256" key="1">
    <source>
        <dbReference type="ARBA" id="ARBA00022603"/>
    </source>
</evidence>
<dbReference type="EMBL" id="LAZR01010388">
    <property type="protein sequence ID" value="KKM67201.1"/>
    <property type="molecule type" value="Genomic_DNA"/>
</dbReference>
<dbReference type="Pfam" id="PF17785">
    <property type="entry name" value="PUA_3"/>
    <property type="match status" value="1"/>
</dbReference>
<dbReference type="InterPro" id="IPR036974">
    <property type="entry name" value="PUA_sf"/>
</dbReference>
<proteinExistence type="predicted"/>
<feature type="non-terminal residue" evidence="5">
    <location>
        <position position="67"/>
    </location>
</feature>
<protein>
    <recommendedName>
        <fullName evidence="4">RlmI-like PUA domain-containing protein</fullName>
    </recommendedName>
</protein>
<comment type="caution">
    <text evidence="5">The sequence shown here is derived from an EMBL/GenBank/DDBJ whole genome shotgun (WGS) entry which is preliminary data.</text>
</comment>
<evidence type="ECO:0000313" key="5">
    <source>
        <dbReference type="EMBL" id="KKM67201.1"/>
    </source>
</evidence>
<accession>A0A0F9JXL4</accession>
<dbReference type="SUPFAM" id="SSF88697">
    <property type="entry name" value="PUA domain-like"/>
    <property type="match status" value="1"/>
</dbReference>